<keyword evidence="3" id="KW-1185">Reference proteome</keyword>
<reference evidence="2" key="1">
    <citation type="submission" date="2023-03" db="EMBL/GenBank/DDBJ databases">
        <title>Stygiobacter electus gen. nov., sp. nov., facultatively anaerobic thermotolerant bacterium of the class Ignavibacteria from a well of Yessentuki mineral water deposit.</title>
        <authorList>
            <person name="Podosokorskaya O.A."/>
            <person name="Elcheninov A.G."/>
            <person name="Petrova N.F."/>
            <person name="Zavarzina D.G."/>
            <person name="Kublanov I.V."/>
            <person name="Merkel A.Y."/>
        </authorList>
    </citation>
    <scope>NUCLEOTIDE SEQUENCE</scope>
    <source>
        <strain evidence="2">09-Me</strain>
    </source>
</reference>
<dbReference type="Gene3D" id="2.60.40.10">
    <property type="entry name" value="Immunoglobulins"/>
    <property type="match status" value="1"/>
</dbReference>
<organism evidence="2 3">
    <name type="scientific">Stygiobacter electus</name>
    <dbReference type="NCBI Taxonomy" id="3032292"/>
    <lineage>
        <taxon>Bacteria</taxon>
        <taxon>Pseudomonadati</taxon>
        <taxon>Ignavibacteriota</taxon>
        <taxon>Ignavibacteria</taxon>
        <taxon>Ignavibacteriales</taxon>
        <taxon>Melioribacteraceae</taxon>
        <taxon>Stygiobacter</taxon>
    </lineage>
</organism>
<proteinExistence type="predicted"/>
<dbReference type="InterPro" id="IPR031345">
    <property type="entry name" value="T9SS_Plug_N"/>
</dbReference>
<protein>
    <submittedName>
        <fullName evidence="2">DUF5103 domain-containing protein</fullName>
    </submittedName>
</protein>
<comment type="caution">
    <text evidence="2">The sequence shown here is derived from an EMBL/GenBank/DDBJ whole genome shotgun (WGS) entry which is preliminary data.</text>
</comment>
<evidence type="ECO:0000313" key="3">
    <source>
        <dbReference type="Proteomes" id="UP001221302"/>
    </source>
</evidence>
<dbReference type="Pfam" id="PF17116">
    <property type="entry name" value="T9SS_plug_1st"/>
    <property type="match status" value="1"/>
</dbReference>
<dbReference type="RefSeq" id="WP_321536220.1">
    <property type="nucleotide sequence ID" value="NZ_JARGDL010000013.1"/>
</dbReference>
<dbReference type="SUPFAM" id="SSF81296">
    <property type="entry name" value="E set domains"/>
    <property type="match status" value="1"/>
</dbReference>
<evidence type="ECO:0000313" key="2">
    <source>
        <dbReference type="EMBL" id="MDF1612449.1"/>
    </source>
</evidence>
<dbReference type="InterPro" id="IPR014756">
    <property type="entry name" value="Ig_E-set"/>
</dbReference>
<gene>
    <name evidence="2" type="ORF">P0M35_09820</name>
</gene>
<sequence length="382" mass="45248">MKVYSNNDETSFPIINLLDKENFLSIEFDVLAKEEPNLSIVFRPCDSNWNEYENPFLFNLLYDKELNLWFDRLPINLVGANYHYYGKFPNNNVQFTTSTKWKFFISNNQNRNIIYAEGKFYVIQPEVKLNVSTKREAMQGDYGDLAILGRTISIKTSFTLPDSLFQNNVIKVEIIKNRMINQPIIIDRKNFTESNFYEWDAAKSFSFIARNIKPGNEYRQTDTRNVSKYIPYNVYARLGEFDVSDLFTKRKNDINGASLLMNWRNENSDYLNVRFRLKPPENITKPIFLVGAFNDWKVLPEYEMYDDNGIMNLTIQLKRGLYDYQYVVADIQNDKIINEDWYILEGNFFETRNEYHIFLFYEAQEKGGYEKIIGYKKIDGVL</sequence>
<name>A0AAE3P141_9BACT</name>
<dbReference type="Proteomes" id="UP001221302">
    <property type="component" value="Unassembled WGS sequence"/>
</dbReference>
<accession>A0AAE3P141</accession>
<dbReference type="AlphaFoldDB" id="A0AAE3P141"/>
<feature type="domain" description="Type 9 secretion system plug protein N-terminal" evidence="1">
    <location>
        <begin position="2"/>
        <end position="123"/>
    </location>
</feature>
<dbReference type="InterPro" id="IPR013783">
    <property type="entry name" value="Ig-like_fold"/>
</dbReference>
<evidence type="ECO:0000259" key="1">
    <source>
        <dbReference type="Pfam" id="PF17116"/>
    </source>
</evidence>
<dbReference type="EMBL" id="JARGDL010000013">
    <property type="protein sequence ID" value="MDF1612449.1"/>
    <property type="molecule type" value="Genomic_DNA"/>
</dbReference>